<protein>
    <submittedName>
        <fullName evidence="1">Uncharacterized protein</fullName>
    </submittedName>
</protein>
<keyword evidence="2" id="KW-1185">Reference proteome</keyword>
<dbReference type="EMBL" id="JAENIG010000001">
    <property type="protein sequence ID" value="MBK1853456.1"/>
    <property type="molecule type" value="Genomic_DNA"/>
</dbReference>
<evidence type="ECO:0000313" key="2">
    <source>
        <dbReference type="Proteomes" id="UP000634206"/>
    </source>
</evidence>
<dbReference type="Proteomes" id="UP000634206">
    <property type="component" value="Unassembled WGS sequence"/>
</dbReference>
<comment type="caution">
    <text evidence="1">The sequence shown here is derived from an EMBL/GenBank/DDBJ whole genome shotgun (WGS) entry which is preliminary data.</text>
</comment>
<gene>
    <name evidence="1" type="ORF">JIN83_00640</name>
</gene>
<dbReference type="RefSeq" id="WP_309488053.1">
    <property type="nucleotide sequence ID" value="NZ_JAENIG010000001.1"/>
</dbReference>
<dbReference type="AlphaFoldDB" id="A0AAE2S976"/>
<proteinExistence type="predicted"/>
<reference evidence="1" key="1">
    <citation type="submission" date="2021-01" db="EMBL/GenBank/DDBJ databases">
        <title>Modified the classification status of verrucomicrobia.</title>
        <authorList>
            <person name="Feng X."/>
        </authorList>
    </citation>
    <scope>NUCLEOTIDE SEQUENCE</scope>
    <source>
        <strain evidence="1">5K15</strain>
    </source>
</reference>
<organism evidence="1 2">
    <name type="scientific">Oceaniferula flava</name>
    <dbReference type="NCBI Taxonomy" id="2800421"/>
    <lineage>
        <taxon>Bacteria</taxon>
        <taxon>Pseudomonadati</taxon>
        <taxon>Verrucomicrobiota</taxon>
        <taxon>Verrucomicrobiia</taxon>
        <taxon>Verrucomicrobiales</taxon>
        <taxon>Verrucomicrobiaceae</taxon>
        <taxon>Oceaniferula</taxon>
    </lineage>
</organism>
<name>A0AAE2S976_9BACT</name>
<accession>A0AAE2S976</accession>
<sequence>MRFLIFFLLIFSALAGGVIYFLTTPSSPLYLQRAESEKPAPIPDPETYAVTVEEIRFHREKLSRQYQQASTEAERKEVLASARSLLELTMPSLMRCWLGTPWDFNGTASAPGGGKVACGYYVSTIMRDSGFEVQRIRLAQQPSQNILLTFLPRKKLSIRVGMDYEDFMQSMREKEHGIYIIGLDKHVGFLVHNEQGLQFLHSGGVLRRVVDENQDDAYSIQASNYRVVGNICADDAVLIKWLRNEPFPTHL</sequence>
<evidence type="ECO:0000313" key="1">
    <source>
        <dbReference type="EMBL" id="MBK1853456.1"/>
    </source>
</evidence>